<reference evidence="1 2" key="1">
    <citation type="submission" date="2012-02" db="EMBL/GenBank/DDBJ databases">
        <title>Complete genome sequence of Phycisphaera mikurensis NBRC 102666.</title>
        <authorList>
            <person name="Ankai A."/>
            <person name="Hosoyama A."/>
            <person name="Terui Y."/>
            <person name="Sekine M."/>
            <person name="Fukai R."/>
            <person name="Kato Y."/>
            <person name="Nakamura S."/>
            <person name="Yamada-Narita S."/>
            <person name="Kawakoshi A."/>
            <person name="Fukunaga Y."/>
            <person name="Yamazaki S."/>
            <person name="Fujita N."/>
        </authorList>
    </citation>
    <scope>NUCLEOTIDE SEQUENCE [LARGE SCALE GENOMIC DNA]</scope>
    <source>
        <strain evidence="2">NBRC 102666 / KCTC 22515 / FYK2301M01</strain>
    </source>
</reference>
<keyword evidence="2" id="KW-1185">Reference proteome</keyword>
<accession>I0IHZ1</accession>
<name>I0IHZ1_PHYMF</name>
<dbReference type="eggNOG" id="COG3047">
    <property type="taxonomic scope" value="Bacteria"/>
</dbReference>
<dbReference type="AlphaFoldDB" id="I0IHZ1"/>
<dbReference type="HOGENOM" id="CLU_121410_0_0_0"/>
<dbReference type="SUPFAM" id="SSF56925">
    <property type="entry name" value="OMPA-like"/>
    <property type="match status" value="1"/>
</dbReference>
<evidence type="ECO:0000313" key="2">
    <source>
        <dbReference type="Proteomes" id="UP000007881"/>
    </source>
</evidence>
<protein>
    <recommendedName>
        <fullName evidence="3">Outer membrane protein beta-barrel domain-containing protein</fullName>
    </recommendedName>
</protein>
<dbReference type="Proteomes" id="UP000007881">
    <property type="component" value="Chromosome"/>
</dbReference>
<proteinExistence type="predicted"/>
<dbReference type="EMBL" id="AP012338">
    <property type="protein sequence ID" value="BAM04879.1"/>
    <property type="molecule type" value="Genomic_DNA"/>
</dbReference>
<organism evidence="1 2">
    <name type="scientific">Phycisphaera mikurensis (strain NBRC 102666 / KCTC 22515 / FYK2301M01)</name>
    <dbReference type="NCBI Taxonomy" id="1142394"/>
    <lineage>
        <taxon>Bacteria</taxon>
        <taxon>Pseudomonadati</taxon>
        <taxon>Planctomycetota</taxon>
        <taxon>Phycisphaerae</taxon>
        <taxon>Phycisphaerales</taxon>
        <taxon>Phycisphaeraceae</taxon>
        <taxon>Phycisphaera</taxon>
    </lineage>
</organism>
<dbReference type="STRING" id="1142394.PSMK_27200"/>
<dbReference type="KEGG" id="phm:PSMK_27200"/>
<dbReference type="InterPro" id="IPR011250">
    <property type="entry name" value="OMP/PagP_B-barrel"/>
</dbReference>
<evidence type="ECO:0000313" key="1">
    <source>
        <dbReference type="EMBL" id="BAM04879.1"/>
    </source>
</evidence>
<dbReference type="Gene3D" id="2.40.160.20">
    <property type="match status" value="1"/>
</dbReference>
<sequence length="187" mass="20605">MIEAREGVTAPGVYETTDYSTTVDADYTRERSSRDVLTGPYQGAWEFLIGGSGSSDQDFDSNNVTVDVTLGYYLTDTVEVGVRQNVSVAGNEDDTSWNGATTGFADYVFDFDAFRPFVGVSLGYLYGDDTNDTFIGGPEAGVKYYLKDDAFIFGRVNYDFLFDSGDEIDDNFEDGRFVYSIGLGINF</sequence>
<evidence type="ECO:0008006" key="3">
    <source>
        <dbReference type="Google" id="ProtNLM"/>
    </source>
</evidence>
<gene>
    <name evidence="1" type="ordered locus">PSMK_27200</name>
</gene>